<name>A0A1G1Z6Z2_9BACT</name>
<sequence>MSDVQSPLFTIETSRSDRAAPLCGAAGAGGKNARREATNSGGAGSKAQTAPEHSTVFHNLAFSRL</sequence>
<evidence type="ECO:0000313" key="2">
    <source>
        <dbReference type="EMBL" id="OGY60388.1"/>
    </source>
</evidence>
<dbReference type="Proteomes" id="UP000178744">
    <property type="component" value="Unassembled WGS sequence"/>
</dbReference>
<dbReference type="EMBL" id="MHIY01000001">
    <property type="protein sequence ID" value="OGY60388.1"/>
    <property type="molecule type" value="Genomic_DNA"/>
</dbReference>
<accession>A0A1G1Z6Z2</accession>
<proteinExistence type="predicted"/>
<protein>
    <submittedName>
        <fullName evidence="2">Uncharacterized protein</fullName>
    </submittedName>
</protein>
<dbReference type="AlphaFoldDB" id="A0A1G1Z6Z2"/>
<evidence type="ECO:0000256" key="1">
    <source>
        <dbReference type="SAM" id="MobiDB-lite"/>
    </source>
</evidence>
<evidence type="ECO:0000313" key="3">
    <source>
        <dbReference type="Proteomes" id="UP000178744"/>
    </source>
</evidence>
<organism evidence="2 3">
    <name type="scientific">Candidatus Colwellbacteria bacterium RIFCSPLOWO2_01_FULL_48_10</name>
    <dbReference type="NCBI Taxonomy" id="1797690"/>
    <lineage>
        <taxon>Bacteria</taxon>
        <taxon>Candidatus Colwelliibacteriota</taxon>
    </lineage>
</organism>
<feature type="region of interest" description="Disordered" evidence="1">
    <location>
        <begin position="1"/>
        <end position="65"/>
    </location>
</feature>
<comment type="caution">
    <text evidence="2">The sequence shown here is derived from an EMBL/GenBank/DDBJ whole genome shotgun (WGS) entry which is preliminary data.</text>
</comment>
<feature type="compositionally biased region" description="Polar residues" evidence="1">
    <location>
        <begin position="1"/>
        <end position="13"/>
    </location>
</feature>
<reference evidence="2 3" key="1">
    <citation type="journal article" date="2016" name="Nat. Commun.">
        <title>Thousands of microbial genomes shed light on interconnected biogeochemical processes in an aquifer system.</title>
        <authorList>
            <person name="Anantharaman K."/>
            <person name="Brown C.T."/>
            <person name="Hug L.A."/>
            <person name="Sharon I."/>
            <person name="Castelle C.J."/>
            <person name="Probst A.J."/>
            <person name="Thomas B.C."/>
            <person name="Singh A."/>
            <person name="Wilkins M.J."/>
            <person name="Karaoz U."/>
            <person name="Brodie E.L."/>
            <person name="Williams K.H."/>
            <person name="Hubbard S.S."/>
            <person name="Banfield J.F."/>
        </authorList>
    </citation>
    <scope>NUCLEOTIDE SEQUENCE [LARGE SCALE GENOMIC DNA]</scope>
</reference>
<gene>
    <name evidence="2" type="ORF">A3B23_01755</name>
</gene>